<protein>
    <submittedName>
        <fullName evidence="6">RNA-binding protein 34</fullName>
    </submittedName>
</protein>
<dbReference type="Pfam" id="PF05773">
    <property type="entry name" value="RWD"/>
    <property type="match status" value="1"/>
</dbReference>
<evidence type="ECO:0000259" key="5">
    <source>
        <dbReference type="PROSITE" id="PS50908"/>
    </source>
</evidence>
<dbReference type="SMART" id="SM00591">
    <property type="entry name" value="RWD"/>
    <property type="match status" value="1"/>
</dbReference>
<dbReference type="InterPro" id="IPR034221">
    <property type="entry name" value="RBM34_RRM2"/>
</dbReference>
<dbReference type="SUPFAM" id="SSF54928">
    <property type="entry name" value="RNA-binding domain, RBD"/>
    <property type="match status" value="2"/>
</dbReference>
<dbReference type="Proteomes" id="UP000887458">
    <property type="component" value="Unassembled WGS sequence"/>
</dbReference>
<accession>A0ABQ8JPY2</accession>
<comment type="caution">
    <text evidence="6">The sequence shown here is derived from an EMBL/GenBank/DDBJ whole genome shotgun (WGS) entry which is preliminary data.</text>
</comment>
<sequence>MSYEEQQSDELDALQAIYPTEFTLFNDNGNRSTLDENELRKFSIKISSEFNENDEDDSESDKYELELLFRLPKNYPDIGPTVEILSSSTNIEDCDELEIMDILNDMIAENIGTVMIFTLVTRTSEWLNQLKQRKIFERKEAQLKRKQEIEELERKKFEGTRVTVETFIAWKLKFDAEMAELAARKNKEMKKDDPNKLTGKEMFLRDKNLIDSDLNFGDIVAGSDDFDDVDVKVDESLFQDLDKMANNFQIGSLTELVERSGMKMMKKKKPIDKMKSSSPNLKKILEQYGKVISIRIRCVAPAKITLSKKVAFLSNQINSNKKTVNAYVVFKQSESVQKALELNGTKFEEHTIQVDSLENDRHYDHSKSLFLGNLSFKTTEDELREFFDECGEIKSVRIVRDSKTGIGKGFGYVNFADKDSVVLALEKNGQMLKNREIRIKPYQYNKQNDNNKSSNDKKIKKLKKKHQPKSDDGFQGEFGVKKSKNLTKKSNKKNRLNASKIRKQKKTIAQIMNKK</sequence>
<dbReference type="Gene3D" id="3.30.70.330">
    <property type="match status" value="2"/>
</dbReference>
<name>A0ABQ8JPY2_DERPT</name>
<proteinExistence type="predicted"/>
<keyword evidence="1 2" id="KW-0694">RNA-binding</keyword>
<dbReference type="EMBL" id="NJHN03000027">
    <property type="protein sequence ID" value="KAH9424669.1"/>
    <property type="molecule type" value="Genomic_DNA"/>
</dbReference>
<dbReference type="InterPro" id="IPR032378">
    <property type="entry name" value="ZC3H15/TMA46_C"/>
</dbReference>
<evidence type="ECO:0000256" key="2">
    <source>
        <dbReference type="PROSITE-ProRule" id="PRU00176"/>
    </source>
</evidence>
<keyword evidence="7" id="KW-1185">Reference proteome</keyword>
<feature type="domain" description="RRM" evidence="4">
    <location>
        <begin position="367"/>
        <end position="444"/>
    </location>
</feature>
<reference evidence="6 7" key="2">
    <citation type="journal article" date="2022" name="Mol. Biol. Evol.">
        <title>Comparative Genomics Reveals Insights into the Divergent Evolution of Astigmatic Mites and Household Pest Adaptations.</title>
        <authorList>
            <person name="Xiong Q."/>
            <person name="Wan A.T."/>
            <person name="Liu X."/>
            <person name="Fung C.S."/>
            <person name="Xiao X."/>
            <person name="Malainual N."/>
            <person name="Hou J."/>
            <person name="Wang L."/>
            <person name="Wang M."/>
            <person name="Yang K.Y."/>
            <person name="Cui Y."/>
            <person name="Leung E.L."/>
            <person name="Nong W."/>
            <person name="Shin S.K."/>
            <person name="Au S.W."/>
            <person name="Jeong K.Y."/>
            <person name="Chew F.T."/>
            <person name="Hui J.H."/>
            <person name="Leung T.F."/>
            <person name="Tungtrongchitr A."/>
            <person name="Zhong N."/>
            <person name="Liu Z."/>
            <person name="Tsui S.K."/>
        </authorList>
    </citation>
    <scope>NUCLEOTIDE SEQUENCE [LARGE SCALE GENOMIC DNA]</scope>
    <source>
        <strain evidence="6">Derp</strain>
    </source>
</reference>
<feature type="domain" description="RWD" evidence="5">
    <location>
        <begin position="9"/>
        <end position="130"/>
    </location>
</feature>
<dbReference type="CDD" id="cd12395">
    <property type="entry name" value="RRM2_RBM34"/>
    <property type="match status" value="1"/>
</dbReference>
<evidence type="ECO:0000313" key="6">
    <source>
        <dbReference type="EMBL" id="KAH9424669.1"/>
    </source>
</evidence>
<dbReference type="InterPro" id="IPR035979">
    <property type="entry name" value="RBD_domain_sf"/>
</dbReference>
<dbReference type="InterPro" id="IPR006575">
    <property type="entry name" value="RWD_dom"/>
</dbReference>
<evidence type="ECO:0000259" key="4">
    <source>
        <dbReference type="PROSITE" id="PS50102"/>
    </source>
</evidence>
<dbReference type="CDD" id="cd12394">
    <property type="entry name" value="RRM1_RBM34"/>
    <property type="match status" value="1"/>
</dbReference>
<dbReference type="Gene3D" id="3.10.110.10">
    <property type="entry name" value="Ubiquitin Conjugating Enzyme"/>
    <property type="match status" value="1"/>
</dbReference>
<dbReference type="Pfam" id="PF16543">
    <property type="entry name" value="DFRP_C"/>
    <property type="match status" value="1"/>
</dbReference>
<organism evidence="6 7">
    <name type="scientific">Dermatophagoides pteronyssinus</name>
    <name type="common">European house dust mite</name>
    <dbReference type="NCBI Taxonomy" id="6956"/>
    <lineage>
        <taxon>Eukaryota</taxon>
        <taxon>Metazoa</taxon>
        <taxon>Ecdysozoa</taxon>
        <taxon>Arthropoda</taxon>
        <taxon>Chelicerata</taxon>
        <taxon>Arachnida</taxon>
        <taxon>Acari</taxon>
        <taxon>Acariformes</taxon>
        <taxon>Sarcoptiformes</taxon>
        <taxon>Astigmata</taxon>
        <taxon>Psoroptidia</taxon>
        <taxon>Analgoidea</taxon>
        <taxon>Pyroglyphidae</taxon>
        <taxon>Dermatophagoidinae</taxon>
        <taxon>Dermatophagoides</taxon>
    </lineage>
</organism>
<reference evidence="6 7" key="1">
    <citation type="journal article" date="2018" name="J. Allergy Clin. Immunol.">
        <title>High-quality assembly of Dermatophagoides pteronyssinus genome and transcriptome reveals a wide range of novel allergens.</title>
        <authorList>
            <person name="Liu X.Y."/>
            <person name="Yang K.Y."/>
            <person name="Wang M.Q."/>
            <person name="Kwok J.S."/>
            <person name="Zeng X."/>
            <person name="Yang Z."/>
            <person name="Xiao X.J."/>
            <person name="Lau C.P."/>
            <person name="Li Y."/>
            <person name="Huang Z.M."/>
            <person name="Ba J.G."/>
            <person name="Yim A.K."/>
            <person name="Ouyang C.Y."/>
            <person name="Ngai S.M."/>
            <person name="Chan T.F."/>
            <person name="Leung E.L."/>
            <person name="Liu L."/>
            <person name="Liu Z.G."/>
            <person name="Tsui S.K."/>
        </authorList>
    </citation>
    <scope>NUCLEOTIDE SEQUENCE [LARGE SCALE GENOMIC DNA]</scope>
    <source>
        <strain evidence="6">Derp</strain>
    </source>
</reference>
<feature type="compositionally biased region" description="Basic residues" evidence="3">
    <location>
        <begin position="481"/>
        <end position="506"/>
    </location>
</feature>
<dbReference type="PROSITE" id="PS50908">
    <property type="entry name" value="RWD"/>
    <property type="match status" value="1"/>
</dbReference>
<dbReference type="InterPro" id="IPR040213">
    <property type="entry name" value="GIR2-like"/>
</dbReference>
<dbReference type="PANTHER" id="PTHR12292">
    <property type="entry name" value="RWD DOMAIN-CONTAINING PROTEIN"/>
    <property type="match status" value="1"/>
</dbReference>
<feature type="compositionally biased region" description="Basic residues" evidence="3">
    <location>
        <begin position="458"/>
        <end position="467"/>
    </location>
</feature>
<feature type="compositionally biased region" description="Low complexity" evidence="3">
    <location>
        <begin position="443"/>
        <end position="453"/>
    </location>
</feature>
<evidence type="ECO:0000313" key="7">
    <source>
        <dbReference type="Proteomes" id="UP000887458"/>
    </source>
</evidence>
<dbReference type="SMART" id="SM00360">
    <property type="entry name" value="RRM"/>
    <property type="match status" value="2"/>
</dbReference>
<evidence type="ECO:0000256" key="3">
    <source>
        <dbReference type="SAM" id="MobiDB-lite"/>
    </source>
</evidence>
<feature type="region of interest" description="Disordered" evidence="3">
    <location>
        <begin position="443"/>
        <end position="515"/>
    </location>
</feature>
<dbReference type="PROSITE" id="PS50102">
    <property type="entry name" value="RRM"/>
    <property type="match status" value="2"/>
</dbReference>
<dbReference type="InterPro" id="IPR000504">
    <property type="entry name" value="RRM_dom"/>
</dbReference>
<gene>
    <name evidence="6" type="primary">RBM34</name>
    <name evidence="6" type="ORF">DERP_013898</name>
</gene>
<evidence type="ECO:0000256" key="1">
    <source>
        <dbReference type="ARBA" id="ARBA00022884"/>
    </source>
</evidence>
<dbReference type="SUPFAM" id="SSF54495">
    <property type="entry name" value="UBC-like"/>
    <property type="match status" value="1"/>
</dbReference>
<feature type="domain" description="RRM" evidence="4">
    <location>
        <begin position="246"/>
        <end position="359"/>
    </location>
</feature>
<dbReference type="InterPro" id="IPR012677">
    <property type="entry name" value="Nucleotide-bd_a/b_plait_sf"/>
</dbReference>
<dbReference type="InterPro" id="IPR016135">
    <property type="entry name" value="UBQ-conjugating_enzyme/RWD"/>
</dbReference>
<dbReference type="Pfam" id="PF00076">
    <property type="entry name" value="RRM_1"/>
    <property type="match status" value="1"/>
</dbReference>